<sequence length="318" mass="33920">MTRSVARSSYLAAQFPDGVASRAQLLALGISSSTIAQRCRSGGPWKNLLLGQVQLDGRRTGPRQYRRAALLHAGPGAILTGVGGAGLHGVTALPRNGTVHVLVPGDRRVTSRDFVVVTRTSRMPEPVELAGFPVAPMARCLVDAAARTDDADTVRAMLADAVQKGLLRLDDLTDELSEPRRPRTALVRGVTAEILDGVRSAAEAWVRDLVLRSGLPSPAWNVALHARDGRRLGVVDAYWEDVGLAWEIQSLAFHLGPRELARDVEKVGMLASAGVLVLPTMASRLWSDRPAAMAELVDAHARAGAMPAPAVTAGLWRP</sequence>
<accession>A0A4Q7UY80</accession>
<evidence type="ECO:0000313" key="1">
    <source>
        <dbReference type="EMBL" id="RZT87012.1"/>
    </source>
</evidence>
<organism evidence="1 2">
    <name type="scientific">Pseudonocardia sediminis</name>
    <dbReference type="NCBI Taxonomy" id="1397368"/>
    <lineage>
        <taxon>Bacteria</taxon>
        <taxon>Bacillati</taxon>
        <taxon>Actinomycetota</taxon>
        <taxon>Actinomycetes</taxon>
        <taxon>Pseudonocardiales</taxon>
        <taxon>Pseudonocardiaceae</taxon>
        <taxon>Pseudonocardia</taxon>
    </lineage>
</organism>
<gene>
    <name evidence="1" type="ORF">EV383_3917</name>
</gene>
<name>A0A4Q7UY80_PSEST</name>
<dbReference type="RefSeq" id="WP_130291218.1">
    <property type="nucleotide sequence ID" value="NZ_SHKL01000001.1"/>
</dbReference>
<evidence type="ECO:0000313" key="2">
    <source>
        <dbReference type="Proteomes" id="UP000291591"/>
    </source>
</evidence>
<dbReference type="Proteomes" id="UP000291591">
    <property type="component" value="Unassembled WGS sequence"/>
</dbReference>
<comment type="caution">
    <text evidence="1">The sequence shown here is derived from an EMBL/GenBank/DDBJ whole genome shotgun (WGS) entry which is preliminary data.</text>
</comment>
<reference evidence="1 2" key="1">
    <citation type="submission" date="2019-02" db="EMBL/GenBank/DDBJ databases">
        <title>Sequencing the genomes of 1000 actinobacteria strains.</title>
        <authorList>
            <person name="Klenk H.-P."/>
        </authorList>
    </citation>
    <scope>NUCLEOTIDE SEQUENCE [LARGE SCALE GENOMIC DNA]</scope>
    <source>
        <strain evidence="1 2">DSM 45779</strain>
    </source>
</reference>
<evidence type="ECO:0008006" key="3">
    <source>
        <dbReference type="Google" id="ProtNLM"/>
    </source>
</evidence>
<keyword evidence="2" id="KW-1185">Reference proteome</keyword>
<dbReference type="OrthoDB" id="4870610at2"/>
<dbReference type="EMBL" id="SHKL01000001">
    <property type="protein sequence ID" value="RZT87012.1"/>
    <property type="molecule type" value="Genomic_DNA"/>
</dbReference>
<protein>
    <recommendedName>
        <fullName evidence="3">Transcriptional regulator, AbiEi antitoxin, Type IV TA system</fullName>
    </recommendedName>
</protein>
<dbReference type="AlphaFoldDB" id="A0A4Q7UY80"/>
<proteinExistence type="predicted"/>